<keyword evidence="4 7" id="KW-1133">Transmembrane helix</keyword>
<dbReference type="CDD" id="cd11555">
    <property type="entry name" value="SLC-NCS1sbd_u1"/>
    <property type="match status" value="1"/>
</dbReference>
<feature type="transmembrane region" description="Helical" evidence="7">
    <location>
        <begin position="346"/>
        <end position="374"/>
    </location>
</feature>
<dbReference type="InterPro" id="IPR045225">
    <property type="entry name" value="Uracil/uridine/allantoin_perm"/>
</dbReference>
<evidence type="ECO:0000256" key="2">
    <source>
        <dbReference type="ARBA" id="ARBA00008974"/>
    </source>
</evidence>
<evidence type="ECO:0000256" key="1">
    <source>
        <dbReference type="ARBA" id="ARBA00004141"/>
    </source>
</evidence>
<dbReference type="Proteomes" id="UP001241092">
    <property type="component" value="Chromosome"/>
</dbReference>
<feature type="transmembrane region" description="Helical" evidence="7">
    <location>
        <begin position="265"/>
        <end position="287"/>
    </location>
</feature>
<dbReference type="PANTHER" id="PTHR30618:SF6">
    <property type="entry name" value="NCS1 FAMILY NUCLEOBASE:CATION SYMPORTER-1"/>
    <property type="match status" value="1"/>
</dbReference>
<dbReference type="GO" id="GO:0015205">
    <property type="term" value="F:nucleobase transmembrane transporter activity"/>
    <property type="evidence" value="ECO:0007669"/>
    <property type="project" value="TreeGrafter"/>
</dbReference>
<feature type="transmembrane region" description="Helical" evidence="7">
    <location>
        <begin position="299"/>
        <end position="326"/>
    </location>
</feature>
<comment type="similarity">
    <text evidence="2">Belongs to the purine-cytosine permease (2.A.39) family.</text>
</comment>
<keyword evidence="3 7" id="KW-0812">Transmembrane</keyword>
<organism evidence="8 9">
    <name type="scientific">Mycolicibacterium mageritense</name>
    <name type="common">Mycobacterium mageritense</name>
    <dbReference type="NCBI Taxonomy" id="53462"/>
    <lineage>
        <taxon>Bacteria</taxon>
        <taxon>Bacillati</taxon>
        <taxon>Actinomycetota</taxon>
        <taxon>Actinomycetes</taxon>
        <taxon>Mycobacteriales</taxon>
        <taxon>Mycobacteriaceae</taxon>
        <taxon>Mycolicibacterium</taxon>
    </lineage>
</organism>
<evidence type="ECO:0000313" key="8">
    <source>
        <dbReference type="EMBL" id="BDY31909.1"/>
    </source>
</evidence>
<feature type="transmembrane region" description="Helical" evidence="7">
    <location>
        <begin position="192"/>
        <end position="214"/>
    </location>
</feature>
<feature type="transmembrane region" description="Helical" evidence="7">
    <location>
        <begin position="412"/>
        <end position="437"/>
    </location>
</feature>
<feature type="transmembrane region" description="Helical" evidence="7">
    <location>
        <begin position="466"/>
        <end position="486"/>
    </location>
</feature>
<evidence type="ECO:0000256" key="3">
    <source>
        <dbReference type="ARBA" id="ARBA00022692"/>
    </source>
</evidence>
<sequence>MPMPDQLDADPAAGDGAVSPRTGHHGHREHHDPILHHPPASALATPGLPDISERLYNQDLAPTKAAGRRWSGYNIFTLWANDVHSLGNYGFALGLFALGLGGWQILLALGVGAVLLFGLLTFSGFMGHKTGVPFPVMCRISFGVRGAQIPGAIRGGVAIVWFGIQTYLASLVLRVLLIALVPGLDRWDHNSILGLSTLGWVTFGVLWIVQTYIVQHGLDMIRKYEAVAGPIILATMALLAVWIFIKAGGAIAWSNDAPLTGGAMWREIFAGGALWVSIYATFVLNFCDFTRASKTRKSIVAGNFWGIPINMLFFGVFVIVMAGAQFKIDGVVIESPADIVHAIPNTFLLIAASLALLVLTIAVNLMANFVAPIYALTNLFPRKLNFARAGVVSAVIGLVILPWNLYNSPAVIVYFLGGLGALLGPLFGVIIADYWLLRRTKVNVPALYTEDPDGIYFYRNGFNPRAIAAFVPAAVISLVIAFTPALHAVAPFSWFFGAGIGAVMYLLVADRTQTFEDVSGEPIAVPSVH</sequence>
<feature type="transmembrane region" description="Helical" evidence="7">
    <location>
        <begin position="158"/>
        <end position="180"/>
    </location>
</feature>
<dbReference type="EMBL" id="AP027452">
    <property type="protein sequence ID" value="BDY31909.1"/>
    <property type="molecule type" value="Genomic_DNA"/>
</dbReference>
<keyword evidence="5 7" id="KW-0472">Membrane</keyword>
<proteinExistence type="inferred from homology"/>
<evidence type="ECO:0000256" key="5">
    <source>
        <dbReference type="ARBA" id="ARBA00023136"/>
    </source>
</evidence>
<feature type="transmembrane region" description="Helical" evidence="7">
    <location>
        <begin position="91"/>
        <end position="120"/>
    </location>
</feature>
<name>A0AAI8TZW0_MYCME</name>
<feature type="region of interest" description="Disordered" evidence="6">
    <location>
        <begin position="1"/>
        <end position="39"/>
    </location>
</feature>
<accession>A0AAI8TZW0</accession>
<feature type="transmembrane region" description="Helical" evidence="7">
    <location>
        <begin position="492"/>
        <end position="509"/>
    </location>
</feature>
<evidence type="ECO:0000256" key="7">
    <source>
        <dbReference type="SAM" id="Phobius"/>
    </source>
</evidence>
<dbReference type="GO" id="GO:0005886">
    <property type="term" value="C:plasma membrane"/>
    <property type="evidence" value="ECO:0007669"/>
    <property type="project" value="TreeGrafter"/>
</dbReference>
<dbReference type="InterPro" id="IPR001248">
    <property type="entry name" value="Pur-cyt_permease"/>
</dbReference>
<evidence type="ECO:0000313" key="9">
    <source>
        <dbReference type="Proteomes" id="UP001241092"/>
    </source>
</evidence>
<dbReference type="PANTHER" id="PTHR30618">
    <property type="entry name" value="NCS1 FAMILY PURINE/PYRIMIDINE TRANSPORTER"/>
    <property type="match status" value="1"/>
</dbReference>
<feature type="transmembrane region" description="Helical" evidence="7">
    <location>
        <begin position="386"/>
        <end position="406"/>
    </location>
</feature>
<dbReference type="Gene3D" id="1.10.4160.10">
    <property type="entry name" value="Hydantoin permease"/>
    <property type="match status" value="1"/>
</dbReference>
<gene>
    <name evidence="8" type="primary">pucI_3</name>
    <name evidence="8" type="ORF">hbim_05867</name>
</gene>
<protein>
    <submittedName>
        <fullName evidence="8">Allantoin permease</fullName>
    </submittedName>
</protein>
<evidence type="ECO:0000256" key="6">
    <source>
        <dbReference type="SAM" id="MobiDB-lite"/>
    </source>
</evidence>
<dbReference type="Pfam" id="PF02133">
    <property type="entry name" value="Transp_cyt_pur"/>
    <property type="match status" value="1"/>
</dbReference>
<comment type="subcellular location">
    <subcellularLocation>
        <location evidence="1">Membrane</location>
        <topology evidence="1">Multi-pass membrane protein</topology>
    </subcellularLocation>
</comment>
<feature type="transmembrane region" description="Helical" evidence="7">
    <location>
        <begin position="226"/>
        <end position="245"/>
    </location>
</feature>
<dbReference type="AlphaFoldDB" id="A0AAI8TZW0"/>
<evidence type="ECO:0000256" key="4">
    <source>
        <dbReference type="ARBA" id="ARBA00022989"/>
    </source>
</evidence>
<dbReference type="RefSeq" id="WP_286212061.1">
    <property type="nucleotide sequence ID" value="NZ_AP027452.1"/>
</dbReference>
<reference evidence="8" key="1">
    <citation type="submission" date="2023-03" db="EMBL/GenBank/DDBJ databases">
        <title>Draft genome sequence of a Mycolicibacterium mageritense strain H4_3_1 isolated from a hybrid biological-inorganic system reactor.</title>
        <authorList>
            <person name="Feng X."/>
            <person name="Kazama D."/>
            <person name="Sato K."/>
            <person name="Kobayashi H."/>
        </authorList>
    </citation>
    <scope>NUCLEOTIDE SEQUENCE</scope>
    <source>
        <strain evidence="8">H4_3_1</strain>
    </source>
</reference>